<feature type="region of interest" description="Disordered" evidence="1">
    <location>
        <begin position="551"/>
        <end position="577"/>
    </location>
</feature>
<evidence type="ECO:0000313" key="2">
    <source>
        <dbReference type="EMBL" id="EPB68809.1"/>
    </source>
</evidence>
<name>A0A0D6LAH9_9BILA</name>
<feature type="compositionally biased region" description="Polar residues" evidence="1">
    <location>
        <begin position="92"/>
        <end position="111"/>
    </location>
</feature>
<evidence type="ECO:0000313" key="3">
    <source>
        <dbReference type="Proteomes" id="UP000054495"/>
    </source>
</evidence>
<feature type="compositionally biased region" description="Basic and acidic residues" evidence="1">
    <location>
        <begin position="237"/>
        <end position="251"/>
    </location>
</feature>
<feature type="compositionally biased region" description="Pro residues" evidence="1">
    <location>
        <begin position="555"/>
        <end position="570"/>
    </location>
</feature>
<feature type="compositionally biased region" description="Polar residues" evidence="1">
    <location>
        <begin position="462"/>
        <end position="474"/>
    </location>
</feature>
<feature type="region of interest" description="Disordered" evidence="1">
    <location>
        <begin position="426"/>
        <end position="507"/>
    </location>
</feature>
<organism evidence="2 3">
    <name type="scientific">Ancylostoma ceylanicum</name>
    <dbReference type="NCBI Taxonomy" id="53326"/>
    <lineage>
        <taxon>Eukaryota</taxon>
        <taxon>Metazoa</taxon>
        <taxon>Ecdysozoa</taxon>
        <taxon>Nematoda</taxon>
        <taxon>Chromadorea</taxon>
        <taxon>Rhabditida</taxon>
        <taxon>Rhabditina</taxon>
        <taxon>Rhabditomorpha</taxon>
        <taxon>Strongyloidea</taxon>
        <taxon>Ancylostomatidae</taxon>
        <taxon>Ancylostomatinae</taxon>
        <taxon>Ancylostoma</taxon>
    </lineage>
</organism>
<feature type="region of interest" description="Disordered" evidence="1">
    <location>
        <begin position="355"/>
        <end position="382"/>
    </location>
</feature>
<feature type="region of interest" description="Disordered" evidence="1">
    <location>
        <begin position="19"/>
        <end position="165"/>
    </location>
</feature>
<reference evidence="2 3" key="1">
    <citation type="submission" date="2013-05" db="EMBL/GenBank/DDBJ databases">
        <title>Draft genome of the parasitic nematode Anyclostoma ceylanicum.</title>
        <authorList>
            <person name="Mitreva M."/>
        </authorList>
    </citation>
    <scope>NUCLEOTIDE SEQUENCE [LARGE SCALE GENOMIC DNA]</scope>
</reference>
<dbReference type="Proteomes" id="UP000054495">
    <property type="component" value="Unassembled WGS sequence"/>
</dbReference>
<dbReference type="AlphaFoldDB" id="A0A0D6LAH9"/>
<feature type="compositionally biased region" description="Polar residues" evidence="1">
    <location>
        <begin position="430"/>
        <end position="447"/>
    </location>
</feature>
<feature type="compositionally biased region" description="Basic and acidic residues" evidence="1">
    <location>
        <begin position="264"/>
        <end position="282"/>
    </location>
</feature>
<feature type="compositionally biased region" description="Basic and acidic residues" evidence="1">
    <location>
        <begin position="68"/>
        <end position="91"/>
    </location>
</feature>
<proteinExistence type="predicted"/>
<dbReference type="EMBL" id="KE125378">
    <property type="protein sequence ID" value="EPB68809.1"/>
    <property type="molecule type" value="Genomic_DNA"/>
</dbReference>
<sequence length="610" mass="65694">MCSLSNCFQKIAETSLISESDMRVQEGKHQYGTAGEKPASTKPKTRHETMKASGAKLPQKQAESGALNEHDKNRDSGRTSPHRDEAMERRPTNSVAPGSGLSSSRQTNSGAASLAPNPVNAHQGGSRTASNQTGSLSESTSASNNVERSNGSKNAQPASRTCQSPCGSYSYKNNKESNSRNVTDALAGLDINNIASVVVIDDHLVDTVSVDTSEEFEEVLNKRARKQKALLMQAKMEAEEKRKMKDKERHFRTQGRRLTRQSANRKDFKKSEVKKDQKKDPESWTGTSEQKKPKQQERRKAGLQIIPETSTNSNTSGGVPVKETTETHTEVPITTVWNSAHIAGQKESIEGGLWSGEEKESDSNLPSNVAKVKPQPQSGVEHLQNDGKPAVNVPNGCHTVPPKSPGIVQPSQNVAWNIGSMLDSAGSAALSGTPSPQLQPTHISSSVQPPPPNLIMQHRGPGQTTMAQNHSQSLAHGYGVGVSTLSGGHIGPPPPPPNVASPAALVPPPPIPPPEMMNIPPPIGSQRVAPMTVQYAGFPPPPLTHTVHPSHNFAHPPPNVRFAHPPPPPSQDSQWDKGLTRSYAGSRPQFAMFQSTCFFRNLVIPFFKVS</sequence>
<feature type="compositionally biased region" description="Basic and acidic residues" evidence="1">
    <location>
        <begin position="289"/>
        <end position="300"/>
    </location>
</feature>
<accession>A0A0D6LAH9</accession>
<gene>
    <name evidence="2" type="ORF">ANCCEY_12093</name>
</gene>
<protein>
    <submittedName>
        <fullName evidence="2">Uncharacterized protein</fullName>
    </submittedName>
</protein>
<feature type="compositionally biased region" description="Basic and acidic residues" evidence="1">
    <location>
        <begin position="20"/>
        <end position="29"/>
    </location>
</feature>
<feature type="compositionally biased region" description="Polar residues" evidence="1">
    <location>
        <begin position="307"/>
        <end position="317"/>
    </location>
</feature>
<feature type="region of interest" description="Disordered" evidence="1">
    <location>
        <begin position="237"/>
        <end position="327"/>
    </location>
</feature>
<keyword evidence="3" id="KW-1185">Reference proteome</keyword>
<feature type="compositionally biased region" description="Pro residues" evidence="1">
    <location>
        <begin position="491"/>
        <end position="507"/>
    </location>
</feature>
<feature type="compositionally biased region" description="Polar residues" evidence="1">
    <location>
        <begin position="123"/>
        <end position="165"/>
    </location>
</feature>
<evidence type="ECO:0000256" key="1">
    <source>
        <dbReference type="SAM" id="MobiDB-lite"/>
    </source>
</evidence>